<proteinExistence type="predicted"/>
<evidence type="ECO:0000256" key="2">
    <source>
        <dbReference type="ARBA" id="ARBA00023163"/>
    </source>
</evidence>
<protein>
    <submittedName>
        <fullName evidence="6">YEATS domain-containing protein 4</fullName>
    </submittedName>
</protein>
<comment type="caution">
    <text evidence="6">The sequence shown here is derived from an EMBL/GenBank/DDBJ whole genome shotgun (WGS) entry which is preliminary data.</text>
</comment>
<name>A0AAV7JRG5_9METZ</name>
<keyword evidence="7" id="KW-1185">Reference proteome</keyword>
<gene>
    <name evidence="6" type="ORF">LOD99_5805</name>
</gene>
<dbReference type="PANTHER" id="PTHR47573">
    <property type="entry name" value="PROTEIN AF-9 HOMOLOG"/>
    <property type="match status" value="1"/>
</dbReference>
<evidence type="ECO:0000256" key="4">
    <source>
        <dbReference type="PROSITE-ProRule" id="PRU00376"/>
    </source>
</evidence>
<evidence type="ECO:0000259" key="5">
    <source>
        <dbReference type="PROSITE" id="PS51037"/>
    </source>
</evidence>
<dbReference type="PANTHER" id="PTHR47573:SF1">
    <property type="entry name" value="PROTEIN AF-9 HOMOLOG"/>
    <property type="match status" value="1"/>
</dbReference>
<dbReference type="Gene3D" id="2.60.40.1970">
    <property type="entry name" value="YEATS domain"/>
    <property type="match status" value="1"/>
</dbReference>
<evidence type="ECO:0000313" key="6">
    <source>
        <dbReference type="EMBL" id="KAI6650966.1"/>
    </source>
</evidence>
<dbReference type="InterPro" id="IPR055129">
    <property type="entry name" value="YEATS_dom"/>
</dbReference>
<dbReference type="InterPro" id="IPR038704">
    <property type="entry name" value="YEAST_sf"/>
</dbReference>
<reference evidence="6 7" key="1">
    <citation type="journal article" date="2023" name="BMC Biol.">
        <title>The compact genome of the sponge Oopsacas minuta (Hexactinellida) is lacking key metazoan core genes.</title>
        <authorList>
            <person name="Santini S."/>
            <person name="Schenkelaars Q."/>
            <person name="Jourda C."/>
            <person name="Duchesne M."/>
            <person name="Belahbib H."/>
            <person name="Rocher C."/>
            <person name="Selva M."/>
            <person name="Riesgo A."/>
            <person name="Vervoort M."/>
            <person name="Leys S.P."/>
            <person name="Kodjabachian L."/>
            <person name="Le Bivic A."/>
            <person name="Borchiellini C."/>
            <person name="Claverie J.M."/>
            <person name="Renard E."/>
        </authorList>
    </citation>
    <scope>NUCLEOTIDE SEQUENCE [LARGE SCALE GENOMIC DNA]</scope>
    <source>
        <strain evidence="6">SPO-2</strain>
    </source>
</reference>
<dbReference type="EMBL" id="JAKMXF010000309">
    <property type="protein sequence ID" value="KAI6650966.1"/>
    <property type="molecule type" value="Genomic_DNA"/>
</dbReference>
<organism evidence="6 7">
    <name type="scientific">Oopsacas minuta</name>
    <dbReference type="NCBI Taxonomy" id="111878"/>
    <lineage>
        <taxon>Eukaryota</taxon>
        <taxon>Metazoa</taxon>
        <taxon>Porifera</taxon>
        <taxon>Hexactinellida</taxon>
        <taxon>Hexasterophora</taxon>
        <taxon>Lyssacinosida</taxon>
        <taxon>Leucopsacidae</taxon>
        <taxon>Oopsacas</taxon>
    </lineage>
</organism>
<dbReference type="PROSITE" id="PS51037">
    <property type="entry name" value="YEATS"/>
    <property type="match status" value="1"/>
</dbReference>
<comment type="subcellular location">
    <subcellularLocation>
        <location evidence="4">Nucleus</location>
    </subcellularLocation>
</comment>
<feature type="domain" description="YEATS" evidence="5">
    <location>
        <begin position="8"/>
        <end position="145"/>
    </location>
</feature>
<sequence>MENATHGRMRGVTIVKPIVYGTVARLLSEKREDGHTHSWTLFLQSLEGEDMPYIHQVEFRLHDSYHTPTRIVTKPPYQVSETGWGEFEAGVKVIFIDQNERPVQFYHPIKLFGEDPDKVPVIYQTYDEFVFIDPSRTLHRGITSTKLTDNKGYPLEKMDVAAIEKENLVRLEIANSCIASQIKEISKKLKMTQRGISALKDKLEFIES</sequence>
<dbReference type="Pfam" id="PF03366">
    <property type="entry name" value="YEATS"/>
    <property type="match status" value="1"/>
</dbReference>
<dbReference type="InterPro" id="IPR005033">
    <property type="entry name" value="YEATS"/>
</dbReference>
<keyword evidence="3 4" id="KW-0539">Nucleus</keyword>
<dbReference type="AlphaFoldDB" id="A0AAV7JRG5"/>
<dbReference type="GO" id="GO:0005634">
    <property type="term" value="C:nucleus"/>
    <property type="evidence" value="ECO:0007669"/>
    <property type="project" value="UniProtKB-SubCell"/>
</dbReference>
<evidence type="ECO:0000256" key="1">
    <source>
        <dbReference type="ARBA" id="ARBA00023015"/>
    </source>
</evidence>
<accession>A0AAV7JRG5</accession>
<dbReference type="GO" id="GO:0006355">
    <property type="term" value="P:regulation of DNA-templated transcription"/>
    <property type="evidence" value="ECO:0007669"/>
    <property type="project" value="InterPro"/>
</dbReference>
<evidence type="ECO:0000313" key="7">
    <source>
        <dbReference type="Proteomes" id="UP001165289"/>
    </source>
</evidence>
<keyword evidence="2" id="KW-0804">Transcription</keyword>
<keyword evidence="1" id="KW-0805">Transcription regulation</keyword>
<evidence type="ECO:0000256" key="3">
    <source>
        <dbReference type="ARBA" id="ARBA00023242"/>
    </source>
</evidence>
<dbReference type="Proteomes" id="UP001165289">
    <property type="component" value="Unassembled WGS sequence"/>
</dbReference>